<feature type="domain" description="Bacterial alpha-L-rhamnosidase N-terminal" evidence="6">
    <location>
        <begin position="210"/>
        <end position="382"/>
    </location>
</feature>
<feature type="domain" description="Alpha-L-rhamnosidase concanavalin-like" evidence="5">
    <location>
        <begin position="396"/>
        <end position="497"/>
    </location>
</feature>
<feature type="domain" description="Alpha-L-rhamnosidase six-hairpin glycosidase" evidence="7">
    <location>
        <begin position="504"/>
        <end position="847"/>
    </location>
</feature>
<reference evidence="10" key="1">
    <citation type="submission" date="2018-08" db="EMBL/GenBank/DDBJ databases">
        <authorList>
            <person name="Zhang J."/>
            <person name="Du Z.-J."/>
        </authorList>
    </citation>
    <scope>NUCLEOTIDE SEQUENCE [LARGE SCALE GENOMIC DNA]</scope>
    <source>
        <strain evidence="10">KCTC 52655</strain>
    </source>
</reference>
<evidence type="ECO:0000256" key="4">
    <source>
        <dbReference type="SAM" id="SignalP"/>
    </source>
</evidence>
<evidence type="ECO:0000259" key="6">
    <source>
        <dbReference type="Pfam" id="PF08531"/>
    </source>
</evidence>
<accession>A0A3D8M7B4</accession>
<dbReference type="Pfam" id="PF17389">
    <property type="entry name" value="Bac_rhamnosid6H"/>
    <property type="match status" value="1"/>
</dbReference>
<comment type="caution">
    <text evidence="9">The sequence shown here is derived from an EMBL/GenBank/DDBJ whole genome shotgun (WGS) entry which is preliminary data.</text>
</comment>
<gene>
    <name evidence="9" type="ORF">DXV75_09000</name>
</gene>
<dbReference type="PROSITE" id="PS51257">
    <property type="entry name" value="PROKAR_LIPOPROTEIN"/>
    <property type="match status" value="1"/>
</dbReference>
<evidence type="ECO:0000259" key="5">
    <source>
        <dbReference type="Pfam" id="PF05592"/>
    </source>
</evidence>
<dbReference type="AlphaFoldDB" id="A0A3D8M7B4"/>
<dbReference type="Gene3D" id="2.60.40.10">
    <property type="entry name" value="Immunoglobulins"/>
    <property type="match status" value="1"/>
</dbReference>
<dbReference type="Gene3D" id="2.60.120.260">
    <property type="entry name" value="Galactose-binding domain-like"/>
    <property type="match status" value="2"/>
</dbReference>
<dbReference type="Pfam" id="PF17390">
    <property type="entry name" value="Bac_rhamnosid_C"/>
    <property type="match status" value="1"/>
</dbReference>
<evidence type="ECO:0000313" key="9">
    <source>
        <dbReference type="EMBL" id="RDV25666.1"/>
    </source>
</evidence>
<dbReference type="InterPro" id="IPR013783">
    <property type="entry name" value="Ig-like_fold"/>
</dbReference>
<dbReference type="InterPro" id="IPR013737">
    <property type="entry name" value="Bac_rhamnosid_N"/>
</dbReference>
<dbReference type="Gene3D" id="1.50.10.10">
    <property type="match status" value="1"/>
</dbReference>
<dbReference type="OrthoDB" id="9761045at2"/>
<dbReference type="Pfam" id="PF08531">
    <property type="entry name" value="Bac_rhamnosid_N"/>
    <property type="match status" value="1"/>
</dbReference>
<dbReference type="SUPFAM" id="SSF48208">
    <property type="entry name" value="Six-hairpin glycosidases"/>
    <property type="match status" value="1"/>
</dbReference>
<dbReference type="InterPro" id="IPR035398">
    <property type="entry name" value="Bac_rhamnosid_C"/>
</dbReference>
<dbReference type="InterPro" id="IPR016007">
    <property type="entry name" value="Alpha_rhamnosid"/>
</dbReference>
<proteinExistence type="predicted"/>
<evidence type="ECO:0000256" key="3">
    <source>
        <dbReference type="ARBA" id="ARBA00022801"/>
    </source>
</evidence>
<evidence type="ECO:0000256" key="1">
    <source>
        <dbReference type="ARBA" id="ARBA00001445"/>
    </source>
</evidence>
<feature type="chain" id="PRO_5017813032" description="alpha-L-rhamnosidase" evidence="4">
    <location>
        <begin position="23"/>
        <end position="934"/>
    </location>
</feature>
<dbReference type="PANTHER" id="PTHR33307">
    <property type="entry name" value="ALPHA-RHAMNOSIDASE (EUROFUNG)"/>
    <property type="match status" value="1"/>
</dbReference>
<dbReference type="InterPro" id="IPR012341">
    <property type="entry name" value="6hp_glycosidase-like_sf"/>
</dbReference>
<dbReference type="PANTHER" id="PTHR33307:SF6">
    <property type="entry name" value="ALPHA-RHAMNOSIDASE (EUROFUNG)-RELATED"/>
    <property type="match status" value="1"/>
</dbReference>
<sequence length="934" mass="104060">MKMRLSLVLLFTGMLVACGAQIQESASAAQPDNLLTEGLKSPFNVHHSRPALSWHANVKKQSAYQIQVASSESVLQSGAPDYWDSGKVSSGRSVNILYQGQPLAARAPVYWRVKVWSEELPSGSGWSNTGYWEMGLVNKTDWQAKWVQVANPEVVNEGDGVEEWMTFAADLNNPMHRPDKVETQKRVITQLKEEATAGLFRHDFTTETSKKLVSARLHSTAAGYYEVFINGEKVDDRIMDPGQTDFDKRILYNTDDVLGLLASGQNTIAVHLGSGWYHEFIAFSKPERNYYLGYGQPAFIAQLELTYDDGSQQLVVSDQNWLSHASPVLKEGIFSGELYDANRAVAKWNEQGADVSDWQPVAVLNEWPTEVLEPQLLPAIKAIKEVKPVVITSPEANVWVYDFGQNFTGIPTVDISSLGLSKGQAVHFRYGEWMDAEGYMSQKSGGGAPLLSQVDTYIASGDDQGSWTPTFTWHGFRYLEVRGLDEQPPLDAITAHLVRSSVERAGSFESSDPMLNRIHEMALWSYEGNLMSLPMDCPIRERAGWTGDAHAALITGNYNFNMENLWQKYVRDFETSAYVAPAVVPGKRSHGGNYDWAAAEVIIAWEHYRHHGDIRLLQDQYESMLEYMKAGENVMENDLIRIGYGDWCDPVRVPGTPRVNGRCSPQHTVPTITSSAFFAHSADLMAKISTLLGKTEQAAHFFALFDNISDQFNQEFYNPQTGHYGSQTADALALRFGIAPEPLRQKVADALKDNVENDWNGHGAVGALGQTYLYRALSDNGYGDTAFNIFKAKGYPGYDYLFNELKATTLWERKGFFDPYADPTGKSGPGFSLNHPFHSGYDGWFYEGLGGIRPLADEPGFQRFELSPVFPGDLEYSNVSYTTGYGTIVSKWKRVDGGVEWTFEIPDNTTALVTVPGGEQSEYLPGKYSLQLSM</sequence>
<dbReference type="EC" id="3.2.1.40" evidence="2"/>
<evidence type="ECO:0000256" key="2">
    <source>
        <dbReference type="ARBA" id="ARBA00012652"/>
    </source>
</evidence>
<dbReference type="GO" id="GO:0030596">
    <property type="term" value="F:alpha-L-rhamnosidase activity"/>
    <property type="evidence" value="ECO:0007669"/>
    <property type="project" value="UniProtKB-EC"/>
</dbReference>
<dbReference type="GO" id="GO:0005975">
    <property type="term" value="P:carbohydrate metabolic process"/>
    <property type="evidence" value="ECO:0007669"/>
    <property type="project" value="InterPro"/>
</dbReference>
<dbReference type="PIRSF" id="PIRSF010631">
    <property type="entry name" value="A-rhamnsds"/>
    <property type="match status" value="1"/>
</dbReference>
<keyword evidence="4" id="KW-0732">Signal</keyword>
<feature type="signal peptide" evidence="4">
    <location>
        <begin position="1"/>
        <end position="22"/>
    </location>
</feature>
<comment type="catalytic activity">
    <reaction evidence="1">
        <text>Hydrolysis of terminal non-reducing alpha-L-rhamnose residues in alpha-L-rhamnosides.</text>
        <dbReference type="EC" id="3.2.1.40"/>
    </reaction>
</comment>
<evidence type="ECO:0000259" key="7">
    <source>
        <dbReference type="Pfam" id="PF17389"/>
    </source>
</evidence>
<organism evidence="9 10">
    <name type="scientific">Alteromonas aestuariivivens</name>
    <dbReference type="NCBI Taxonomy" id="1938339"/>
    <lineage>
        <taxon>Bacteria</taxon>
        <taxon>Pseudomonadati</taxon>
        <taxon>Pseudomonadota</taxon>
        <taxon>Gammaproteobacteria</taxon>
        <taxon>Alteromonadales</taxon>
        <taxon>Alteromonadaceae</taxon>
        <taxon>Alteromonas/Salinimonas group</taxon>
        <taxon>Alteromonas</taxon>
    </lineage>
</organism>
<dbReference type="Proteomes" id="UP000256561">
    <property type="component" value="Unassembled WGS sequence"/>
</dbReference>
<dbReference type="InterPro" id="IPR008902">
    <property type="entry name" value="Rhamnosid_concanavalin"/>
</dbReference>
<feature type="domain" description="Alpha-L-rhamnosidase C-terminal" evidence="8">
    <location>
        <begin position="851"/>
        <end position="922"/>
    </location>
</feature>
<protein>
    <recommendedName>
        <fullName evidence="2">alpha-L-rhamnosidase</fullName>
        <ecNumber evidence="2">3.2.1.40</ecNumber>
    </recommendedName>
</protein>
<dbReference type="InterPro" id="IPR035396">
    <property type="entry name" value="Bac_rhamnosid6H"/>
</dbReference>
<evidence type="ECO:0000259" key="8">
    <source>
        <dbReference type="Pfam" id="PF17390"/>
    </source>
</evidence>
<evidence type="ECO:0000313" key="10">
    <source>
        <dbReference type="Proteomes" id="UP000256561"/>
    </source>
</evidence>
<keyword evidence="10" id="KW-1185">Reference proteome</keyword>
<name>A0A3D8M7B4_9ALTE</name>
<keyword evidence="3" id="KW-0378">Hydrolase</keyword>
<dbReference type="EMBL" id="QRHA01000006">
    <property type="protein sequence ID" value="RDV25666.1"/>
    <property type="molecule type" value="Genomic_DNA"/>
</dbReference>
<dbReference type="Pfam" id="PF25788">
    <property type="entry name" value="Ig_Rha78A_N"/>
    <property type="match status" value="1"/>
</dbReference>
<dbReference type="Pfam" id="PF05592">
    <property type="entry name" value="Bac_rhamnosid"/>
    <property type="match status" value="1"/>
</dbReference>
<dbReference type="InterPro" id="IPR008928">
    <property type="entry name" value="6-hairpin_glycosidase_sf"/>
</dbReference>
<dbReference type="Gene3D" id="2.60.420.10">
    <property type="entry name" value="Maltose phosphorylase, domain 3"/>
    <property type="match status" value="1"/>
</dbReference>